<keyword evidence="3" id="KW-1015">Disulfide bond</keyword>
<name>A0A914LXK0_MELIC</name>
<protein>
    <submittedName>
        <fullName evidence="7">BPTI/Kunitz inhibitor domain-containing protein</fullName>
    </submittedName>
</protein>
<keyword evidence="4" id="KW-0732">Signal</keyword>
<keyword evidence="1" id="KW-0646">Protease inhibitor</keyword>
<evidence type="ECO:0000259" key="5">
    <source>
        <dbReference type="PROSITE" id="PS50279"/>
    </source>
</evidence>
<dbReference type="Proteomes" id="UP000887563">
    <property type="component" value="Unplaced"/>
</dbReference>
<dbReference type="InterPro" id="IPR036880">
    <property type="entry name" value="Kunitz_BPTI_sf"/>
</dbReference>
<feature type="signal peptide" evidence="4">
    <location>
        <begin position="1"/>
        <end position="23"/>
    </location>
</feature>
<keyword evidence="2" id="KW-0722">Serine protease inhibitor</keyword>
<dbReference type="GO" id="GO:0005615">
    <property type="term" value="C:extracellular space"/>
    <property type="evidence" value="ECO:0007669"/>
    <property type="project" value="TreeGrafter"/>
</dbReference>
<dbReference type="InterPro" id="IPR050098">
    <property type="entry name" value="TFPI/VKTCI-like"/>
</dbReference>
<feature type="chain" id="PRO_5038077174" evidence="4">
    <location>
        <begin position="24"/>
        <end position="135"/>
    </location>
</feature>
<dbReference type="WBParaSite" id="Minc3s00780g17247">
    <property type="protein sequence ID" value="Minc3s00780g17247"/>
    <property type="gene ID" value="Minc3s00780g17247"/>
</dbReference>
<dbReference type="Gene3D" id="4.10.410.10">
    <property type="entry name" value="Pancreatic trypsin inhibitor Kunitz domain"/>
    <property type="match status" value="1"/>
</dbReference>
<evidence type="ECO:0000256" key="3">
    <source>
        <dbReference type="ARBA" id="ARBA00023157"/>
    </source>
</evidence>
<dbReference type="PANTHER" id="PTHR10083">
    <property type="entry name" value="KUNITZ-TYPE PROTEASE INHIBITOR-RELATED"/>
    <property type="match status" value="1"/>
</dbReference>
<accession>A0A914LXK0</accession>
<evidence type="ECO:0000313" key="6">
    <source>
        <dbReference type="Proteomes" id="UP000887563"/>
    </source>
</evidence>
<dbReference type="SMART" id="SM00131">
    <property type="entry name" value="KU"/>
    <property type="match status" value="1"/>
</dbReference>
<dbReference type="PROSITE" id="PS50279">
    <property type="entry name" value="BPTI_KUNITZ_2"/>
    <property type="match status" value="1"/>
</dbReference>
<proteinExistence type="predicted"/>
<sequence>MIIYLLSLFLLNLINILQFYTLAIPLPAPPVFEKIPHYPAKCYLPPGILSLTRLGKIRVIISESGLCLNNDDSVKVKISNDKNEIDQLEENRLLLHRFFFDSVTRQCYEFSAQECGGNENRFKTAKECMEICALS</sequence>
<dbReference type="CDD" id="cd00109">
    <property type="entry name" value="Kunitz-type"/>
    <property type="match status" value="1"/>
</dbReference>
<dbReference type="GO" id="GO:0004867">
    <property type="term" value="F:serine-type endopeptidase inhibitor activity"/>
    <property type="evidence" value="ECO:0007669"/>
    <property type="project" value="UniProtKB-KW"/>
</dbReference>
<dbReference type="InterPro" id="IPR002223">
    <property type="entry name" value="Kunitz_BPTI"/>
</dbReference>
<evidence type="ECO:0000313" key="7">
    <source>
        <dbReference type="WBParaSite" id="Minc3s00780g17247"/>
    </source>
</evidence>
<dbReference type="PANTHER" id="PTHR10083:SF374">
    <property type="entry name" value="BPTI_KUNITZ INHIBITOR DOMAIN-CONTAINING PROTEIN"/>
    <property type="match status" value="1"/>
</dbReference>
<dbReference type="SUPFAM" id="SSF57362">
    <property type="entry name" value="BPTI-like"/>
    <property type="match status" value="1"/>
</dbReference>
<evidence type="ECO:0000256" key="2">
    <source>
        <dbReference type="ARBA" id="ARBA00022900"/>
    </source>
</evidence>
<feature type="domain" description="BPTI/Kunitz inhibitor" evidence="5">
    <location>
        <begin position="97"/>
        <end position="132"/>
    </location>
</feature>
<keyword evidence="6" id="KW-1185">Reference proteome</keyword>
<dbReference type="Pfam" id="PF00014">
    <property type="entry name" value="Kunitz_BPTI"/>
    <property type="match status" value="1"/>
</dbReference>
<evidence type="ECO:0000256" key="4">
    <source>
        <dbReference type="SAM" id="SignalP"/>
    </source>
</evidence>
<evidence type="ECO:0000256" key="1">
    <source>
        <dbReference type="ARBA" id="ARBA00022690"/>
    </source>
</evidence>
<reference evidence="7" key="1">
    <citation type="submission" date="2022-11" db="UniProtKB">
        <authorList>
            <consortium name="WormBaseParasite"/>
        </authorList>
    </citation>
    <scope>IDENTIFICATION</scope>
</reference>
<organism evidence="6 7">
    <name type="scientific">Meloidogyne incognita</name>
    <name type="common">Southern root-knot nematode worm</name>
    <name type="synonym">Oxyuris incognita</name>
    <dbReference type="NCBI Taxonomy" id="6306"/>
    <lineage>
        <taxon>Eukaryota</taxon>
        <taxon>Metazoa</taxon>
        <taxon>Ecdysozoa</taxon>
        <taxon>Nematoda</taxon>
        <taxon>Chromadorea</taxon>
        <taxon>Rhabditida</taxon>
        <taxon>Tylenchina</taxon>
        <taxon>Tylenchomorpha</taxon>
        <taxon>Tylenchoidea</taxon>
        <taxon>Meloidogynidae</taxon>
        <taxon>Meloidogyninae</taxon>
        <taxon>Meloidogyne</taxon>
        <taxon>Meloidogyne incognita group</taxon>
    </lineage>
</organism>
<dbReference type="AlphaFoldDB" id="A0A914LXK0"/>